<organism evidence="2 3">
    <name type="scientific">Ponticoccus litoralis</name>
    <dbReference type="NCBI Taxonomy" id="422297"/>
    <lineage>
        <taxon>Bacteria</taxon>
        <taxon>Pseudomonadati</taxon>
        <taxon>Pseudomonadota</taxon>
        <taxon>Alphaproteobacteria</taxon>
        <taxon>Rhodobacterales</taxon>
        <taxon>Roseobacteraceae</taxon>
        <taxon>Ponticoccus</taxon>
    </lineage>
</organism>
<reference evidence="2 3" key="1">
    <citation type="submission" date="2024-05" db="EMBL/GenBank/DDBJ databases">
        <title>Genome sequence of Ponticoccus litoralis KCCM 90028.</title>
        <authorList>
            <person name="Kim J.M."/>
            <person name="Lee J.K."/>
            <person name="Choi B.J."/>
            <person name="Bayburt H."/>
            <person name="Baek J.H."/>
            <person name="Jeon C.O."/>
        </authorList>
    </citation>
    <scope>NUCLEOTIDE SEQUENCE [LARGE SCALE GENOMIC DNA]</scope>
    <source>
        <strain evidence="2 3">KCCM 90028</strain>
    </source>
</reference>
<gene>
    <name evidence="2" type="ORF">ABFB10_12530</name>
</gene>
<evidence type="ECO:0000313" key="3">
    <source>
        <dbReference type="Proteomes" id="UP001428774"/>
    </source>
</evidence>
<dbReference type="EMBL" id="JBDNCH010000002">
    <property type="protein sequence ID" value="MEN9061727.1"/>
    <property type="molecule type" value="Genomic_DNA"/>
</dbReference>
<comment type="caution">
    <text evidence="2">The sequence shown here is derived from an EMBL/GenBank/DDBJ whole genome shotgun (WGS) entry which is preliminary data.</text>
</comment>
<keyword evidence="1" id="KW-0812">Transmembrane</keyword>
<sequence>MTEANRDRLRRLLKAGFGVALVVTLYFAFQLGQTAFHWDQARNRQDLEPRMTPRYVAHTRRVPPEVIGAALGLSPDAPPRRMTLREVAALRGVPVEELMRALDAAISTYREAQR</sequence>
<accession>A0AAW9SQ07</accession>
<proteinExistence type="predicted"/>
<keyword evidence="1" id="KW-0472">Membrane</keyword>
<protein>
    <submittedName>
        <fullName evidence="2">Uncharacterized protein</fullName>
    </submittedName>
</protein>
<name>A0AAW9SQ07_9RHOB</name>
<feature type="transmembrane region" description="Helical" evidence="1">
    <location>
        <begin position="12"/>
        <end position="29"/>
    </location>
</feature>
<evidence type="ECO:0000256" key="1">
    <source>
        <dbReference type="SAM" id="Phobius"/>
    </source>
</evidence>
<keyword evidence="1" id="KW-1133">Transmembrane helix</keyword>
<dbReference type="RefSeq" id="WP_347166774.1">
    <property type="nucleotide sequence ID" value="NZ_JBDNCH010000002.1"/>
</dbReference>
<dbReference type="AlphaFoldDB" id="A0AAW9SQ07"/>
<evidence type="ECO:0000313" key="2">
    <source>
        <dbReference type="EMBL" id="MEN9061727.1"/>
    </source>
</evidence>
<dbReference type="Proteomes" id="UP001428774">
    <property type="component" value="Unassembled WGS sequence"/>
</dbReference>
<keyword evidence="3" id="KW-1185">Reference proteome</keyword>